<keyword evidence="3" id="KW-1015">Disulfide bond</keyword>
<dbReference type="PANTHER" id="PTHR12015">
    <property type="entry name" value="SMALL INDUCIBLE CYTOKINE A"/>
    <property type="match status" value="1"/>
</dbReference>
<sequence length="102" mass="11293">MVSIRATAAVLALLSACLLVTDVSAVNYGCCRSYMTSRIPFSRIKGYSVQTMKEMCSINAIIFHTMKGKGCTDPALNWVMQYVNRLRDKAQQVHANTSKANQ</sequence>
<evidence type="ECO:0000259" key="5">
    <source>
        <dbReference type="SMART" id="SM00199"/>
    </source>
</evidence>
<evidence type="ECO:0000256" key="2">
    <source>
        <dbReference type="ARBA" id="ARBA00022514"/>
    </source>
</evidence>
<dbReference type="CTD" id="100192217"/>
<dbReference type="GO" id="GO:0008009">
    <property type="term" value="F:chemokine activity"/>
    <property type="evidence" value="ECO:0007669"/>
    <property type="project" value="InterPro"/>
</dbReference>
<reference evidence="6 7" key="1">
    <citation type="journal article" date="2021" name="G3 (Bethesda)">
        <title>Improved contiguity of the threespine stickleback genome using long-read sequencing.</title>
        <authorList>
            <person name="Nath S."/>
            <person name="Shaw D.E."/>
            <person name="White M.A."/>
        </authorList>
    </citation>
    <scope>NUCLEOTIDE SEQUENCE [LARGE SCALE GENOMIC DNA]</scope>
    <source>
        <strain evidence="6 7">Lake Benthic</strain>
    </source>
</reference>
<comment type="subcellular location">
    <subcellularLocation>
        <location evidence="4">Secreted</location>
    </subcellularLocation>
</comment>
<dbReference type="InterPro" id="IPR039809">
    <property type="entry name" value="Chemokine_b/g/d"/>
</dbReference>
<feature type="domain" description="Chemokine interleukin-8-like" evidence="5">
    <location>
        <begin position="27"/>
        <end position="86"/>
    </location>
</feature>
<name>A0AAQ4R3B9_GASAC</name>
<dbReference type="InterPro" id="IPR000827">
    <property type="entry name" value="Chemokine_CC_CS"/>
</dbReference>
<dbReference type="RefSeq" id="XP_040027973.1">
    <property type="nucleotide sequence ID" value="XM_040172039.1"/>
</dbReference>
<reference evidence="6" key="2">
    <citation type="submission" date="2025-08" db="UniProtKB">
        <authorList>
            <consortium name="Ensembl"/>
        </authorList>
    </citation>
    <scope>IDENTIFICATION</scope>
</reference>
<evidence type="ECO:0000313" key="7">
    <source>
        <dbReference type="Proteomes" id="UP000007635"/>
    </source>
</evidence>
<dbReference type="Gene3D" id="2.40.50.40">
    <property type="match status" value="1"/>
</dbReference>
<dbReference type="InterPro" id="IPR001811">
    <property type="entry name" value="Chemokine_IL8-like_dom"/>
</dbReference>
<accession>A0AAQ4R3B9</accession>
<evidence type="ECO:0000256" key="1">
    <source>
        <dbReference type="ARBA" id="ARBA00010868"/>
    </source>
</evidence>
<keyword evidence="4" id="KW-0964">Secreted</keyword>
<dbReference type="SMART" id="SM00199">
    <property type="entry name" value="SCY"/>
    <property type="match status" value="1"/>
</dbReference>
<dbReference type="KEGG" id="gat:120816436"/>
<evidence type="ECO:0000256" key="4">
    <source>
        <dbReference type="RuleBase" id="RU361150"/>
    </source>
</evidence>
<dbReference type="Ensembl" id="ENSGACT00000056522.1">
    <property type="protein sequence ID" value="ENSGACP00000057542.1"/>
    <property type="gene ID" value="ENSGACG00000035907.1"/>
</dbReference>
<feature type="signal peptide" evidence="4">
    <location>
        <begin position="1"/>
        <end position="25"/>
    </location>
</feature>
<dbReference type="GeneID" id="120816436"/>
<dbReference type="PROSITE" id="PS51257">
    <property type="entry name" value="PROKAR_LIPOPROTEIN"/>
    <property type="match status" value="1"/>
</dbReference>
<proteinExistence type="inferred from homology"/>
<evidence type="ECO:0000256" key="3">
    <source>
        <dbReference type="ARBA" id="ARBA00023157"/>
    </source>
</evidence>
<dbReference type="GO" id="GO:0005615">
    <property type="term" value="C:extracellular space"/>
    <property type="evidence" value="ECO:0007669"/>
    <property type="project" value="UniProtKB-KW"/>
</dbReference>
<dbReference type="AlphaFoldDB" id="A0AAQ4R3B9"/>
<reference evidence="6" key="3">
    <citation type="submission" date="2025-09" db="UniProtKB">
        <authorList>
            <consortium name="Ensembl"/>
        </authorList>
    </citation>
    <scope>IDENTIFICATION</scope>
</reference>
<dbReference type="PROSITE" id="PS00472">
    <property type="entry name" value="SMALL_CYTOKINES_CC"/>
    <property type="match status" value="1"/>
</dbReference>
<dbReference type="SUPFAM" id="SSF54117">
    <property type="entry name" value="Interleukin 8-like chemokines"/>
    <property type="match status" value="1"/>
</dbReference>
<keyword evidence="4" id="KW-0145">Chemotaxis</keyword>
<keyword evidence="2 4" id="KW-0202">Cytokine</keyword>
<dbReference type="Proteomes" id="UP000007635">
    <property type="component" value="Chromosome III"/>
</dbReference>
<dbReference type="PANTHER" id="PTHR12015:SF190">
    <property type="entry name" value="C-C MOTIF CHEMOKINE"/>
    <property type="match status" value="1"/>
</dbReference>
<protein>
    <recommendedName>
        <fullName evidence="4">C-C motif chemokine</fullName>
    </recommendedName>
</protein>
<dbReference type="GO" id="GO:0006955">
    <property type="term" value="P:immune response"/>
    <property type="evidence" value="ECO:0007669"/>
    <property type="project" value="InterPro"/>
</dbReference>
<feature type="chain" id="PRO_5042669569" description="C-C motif chemokine" evidence="4">
    <location>
        <begin position="26"/>
        <end position="102"/>
    </location>
</feature>
<dbReference type="GeneTree" id="ENSGT00940000172979"/>
<keyword evidence="7" id="KW-1185">Reference proteome</keyword>
<dbReference type="InterPro" id="IPR036048">
    <property type="entry name" value="Interleukin_8-like_sf"/>
</dbReference>
<comment type="similarity">
    <text evidence="1 4">Belongs to the intercrine beta (chemokine CC) family.</text>
</comment>
<dbReference type="Pfam" id="PF00048">
    <property type="entry name" value="IL8"/>
    <property type="match status" value="1"/>
</dbReference>
<dbReference type="CDD" id="cd00169">
    <property type="entry name" value="Chemokine"/>
    <property type="match status" value="1"/>
</dbReference>
<keyword evidence="4" id="KW-0732">Signal</keyword>
<evidence type="ECO:0000313" key="6">
    <source>
        <dbReference type="Ensembl" id="ENSGACP00000057542.1"/>
    </source>
</evidence>
<organism evidence="6 7">
    <name type="scientific">Gasterosteus aculeatus aculeatus</name>
    <name type="common">three-spined stickleback</name>
    <dbReference type="NCBI Taxonomy" id="481459"/>
    <lineage>
        <taxon>Eukaryota</taxon>
        <taxon>Metazoa</taxon>
        <taxon>Chordata</taxon>
        <taxon>Craniata</taxon>
        <taxon>Vertebrata</taxon>
        <taxon>Euteleostomi</taxon>
        <taxon>Actinopterygii</taxon>
        <taxon>Neopterygii</taxon>
        <taxon>Teleostei</taxon>
        <taxon>Neoteleostei</taxon>
        <taxon>Acanthomorphata</taxon>
        <taxon>Eupercaria</taxon>
        <taxon>Perciformes</taxon>
        <taxon>Cottioidei</taxon>
        <taxon>Gasterosteales</taxon>
        <taxon>Gasterosteidae</taxon>
        <taxon>Gasterosteus</taxon>
    </lineage>
</organism>